<dbReference type="SMART" id="SM00422">
    <property type="entry name" value="HTH_MERR"/>
    <property type="match status" value="1"/>
</dbReference>
<dbReference type="SUPFAM" id="SSF55136">
    <property type="entry name" value="Probable bacterial effector-binding domain"/>
    <property type="match status" value="1"/>
</dbReference>
<protein>
    <recommendedName>
        <fullName evidence="5">HTH merR-type domain-containing protein</fullName>
    </recommendedName>
</protein>
<feature type="domain" description="HTH merR-type" evidence="5">
    <location>
        <begin position="1"/>
        <end position="72"/>
    </location>
</feature>
<dbReference type="PANTHER" id="PTHR30204:SF69">
    <property type="entry name" value="MERR-FAMILY TRANSCRIPTIONAL REGULATOR"/>
    <property type="match status" value="1"/>
</dbReference>
<reference evidence="7" key="1">
    <citation type="submission" date="2015-12" db="EMBL/GenBank/DDBJ databases">
        <authorList>
            <person name="Lauer A."/>
            <person name="Humrighouse B."/>
            <person name="Loparev V."/>
            <person name="Shewmaker P.L."/>
            <person name="Whitney A.M."/>
            <person name="McLaughlin R.W."/>
        </authorList>
    </citation>
    <scope>NUCLEOTIDE SEQUENCE [LARGE SCALE GENOMIC DNA]</scope>
    <source>
        <strain evidence="7">LMG 26678</strain>
    </source>
</reference>
<dbReference type="Gene3D" id="1.10.1660.10">
    <property type="match status" value="1"/>
</dbReference>
<accession>A0A0U2XHH1</accession>
<organism evidence="6 7">
    <name type="scientific">Enterococcus rotai</name>
    <dbReference type="NCBI Taxonomy" id="118060"/>
    <lineage>
        <taxon>Bacteria</taxon>
        <taxon>Bacillati</taxon>
        <taxon>Bacillota</taxon>
        <taxon>Bacilli</taxon>
        <taxon>Lactobacillales</taxon>
        <taxon>Enterococcaceae</taxon>
        <taxon>Enterococcus</taxon>
    </lineage>
</organism>
<dbReference type="InterPro" id="IPR047057">
    <property type="entry name" value="MerR_fam"/>
</dbReference>
<dbReference type="Proteomes" id="UP000067523">
    <property type="component" value="Chromosome"/>
</dbReference>
<dbReference type="STRING" id="118060.ATZ35_06480"/>
<keyword evidence="7" id="KW-1185">Reference proteome</keyword>
<evidence type="ECO:0000313" key="6">
    <source>
        <dbReference type="EMBL" id="ALS36813.1"/>
    </source>
</evidence>
<evidence type="ECO:0000313" key="7">
    <source>
        <dbReference type="Proteomes" id="UP000067523"/>
    </source>
</evidence>
<dbReference type="AlphaFoldDB" id="A0A0U2XHH1"/>
<evidence type="ECO:0000259" key="5">
    <source>
        <dbReference type="PROSITE" id="PS50937"/>
    </source>
</evidence>
<dbReference type="InterPro" id="IPR000551">
    <property type="entry name" value="MerR-type_HTH_dom"/>
</dbReference>
<dbReference type="InterPro" id="IPR009061">
    <property type="entry name" value="DNA-bd_dom_put_sf"/>
</dbReference>
<dbReference type="EMBL" id="CP013655">
    <property type="protein sequence ID" value="ALS36813.1"/>
    <property type="molecule type" value="Genomic_DNA"/>
</dbReference>
<sequence length="273" mass="31893">MRYKINEFSKMTAIPKSTLRYYDRERLLIPSLRDQENGYRYYDEIDFKRANQLTLLRNSEFSISEIKEVLYGLEEEADLAYYLIEKKAFILEEIYEKERLMKKIDQMITLSETGDCEQEYVVKTQTKPMQRVITRTCTCPFDEMGPEVNCLYEAAKEAVSGELFTSQQELLNEKIQYEIGIPVSRMIESKAVKNEIFPEMTGIQTLHYGDYQEIGQAYKVLIDYAEQHQLQTNFAFISTFIKGSGKKFKGNQAKYITEIFLPINYSGGSNNEI</sequence>
<proteinExistence type="predicted"/>
<dbReference type="GO" id="GO:0003677">
    <property type="term" value="F:DNA binding"/>
    <property type="evidence" value="ECO:0007669"/>
    <property type="project" value="UniProtKB-KW"/>
</dbReference>
<dbReference type="KEGG" id="erx:ATZ35_06480"/>
<keyword evidence="2" id="KW-0805">Transcription regulation</keyword>
<evidence type="ECO:0000256" key="4">
    <source>
        <dbReference type="ARBA" id="ARBA00023163"/>
    </source>
</evidence>
<dbReference type="SUPFAM" id="SSF46955">
    <property type="entry name" value="Putative DNA-binding domain"/>
    <property type="match status" value="1"/>
</dbReference>
<dbReference type="Gene3D" id="3.20.80.10">
    <property type="entry name" value="Regulatory factor, effector binding domain"/>
    <property type="match status" value="1"/>
</dbReference>
<dbReference type="PANTHER" id="PTHR30204">
    <property type="entry name" value="REDOX-CYCLING DRUG-SENSING TRANSCRIPTIONAL ACTIVATOR SOXR"/>
    <property type="match status" value="1"/>
</dbReference>
<dbReference type="PROSITE" id="PS50937">
    <property type="entry name" value="HTH_MERR_2"/>
    <property type="match status" value="1"/>
</dbReference>
<evidence type="ECO:0000256" key="3">
    <source>
        <dbReference type="ARBA" id="ARBA00023125"/>
    </source>
</evidence>
<dbReference type="Pfam" id="PF13411">
    <property type="entry name" value="MerR_1"/>
    <property type="match status" value="1"/>
</dbReference>
<dbReference type="InterPro" id="IPR029442">
    <property type="entry name" value="GyrI-like"/>
</dbReference>
<dbReference type="GO" id="GO:0003700">
    <property type="term" value="F:DNA-binding transcription factor activity"/>
    <property type="evidence" value="ECO:0007669"/>
    <property type="project" value="InterPro"/>
</dbReference>
<keyword evidence="4" id="KW-0804">Transcription</keyword>
<keyword evidence="1" id="KW-0678">Repressor</keyword>
<dbReference type="InterPro" id="IPR011256">
    <property type="entry name" value="Reg_factor_effector_dom_sf"/>
</dbReference>
<keyword evidence="3" id="KW-0238">DNA-binding</keyword>
<evidence type="ECO:0000256" key="2">
    <source>
        <dbReference type="ARBA" id="ARBA00023015"/>
    </source>
</evidence>
<gene>
    <name evidence="6" type="ORF">ATZ35_06480</name>
</gene>
<dbReference type="Pfam" id="PF06445">
    <property type="entry name" value="GyrI-like"/>
    <property type="match status" value="1"/>
</dbReference>
<evidence type="ECO:0000256" key="1">
    <source>
        <dbReference type="ARBA" id="ARBA00022491"/>
    </source>
</evidence>
<name>A0A0U2XHH1_9ENTE</name>
<dbReference type="RefSeq" id="WP_208930032.1">
    <property type="nucleotide sequence ID" value="NZ_CP013655.1"/>
</dbReference>